<feature type="transmembrane region" description="Helical" evidence="2">
    <location>
        <begin position="67"/>
        <end position="87"/>
    </location>
</feature>
<feature type="region of interest" description="Disordered" evidence="1">
    <location>
        <begin position="127"/>
        <end position="257"/>
    </location>
</feature>
<sequence length="403" mass="44050">MAVKIRPSASTHIPAQSRTRSMAVFDVYFLPNIQPARLLRVAINPSTGHDSTMASLDRSIRSCTYQVIPTCFAVTAIAFVTVILVFAFQGNPLHRNVAIGFTASLGALIGLFLLGKVYIFYRGPPEPIPDEERPSSTDSDLHPTMAPMQSRQEPQEPRHPMGPRQMEEAPAPDRSSPDFREIIPRPLNVPSRPQQAFNTLPRAHDNGNRYPRSVPSGPRDCPPSLTPGPSRYQQPRVSTEPEEARRQTMDANGSPINGLLSMRGQPFIGSGYGDLPRSAPGIHTNHVHVNLVTVPSCPDFQLFCKKNNLLQSSPRSPKFRPSSPKFRKLTPQSAKLWARRGGVKKHRIKISSPTTLIAPAMQIIIDDNIGSVHSESSGGIESPTSSGPPSSADTLISMEISKA</sequence>
<dbReference type="AlphaFoldDB" id="A0A9P8VAH4"/>
<keyword evidence="4" id="KW-1185">Reference proteome</keyword>
<evidence type="ECO:0000313" key="4">
    <source>
        <dbReference type="Proteomes" id="UP000770015"/>
    </source>
</evidence>
<feature type="compositionally biased region" description="Polar residues" evidence="1">
    <location>
        <begin position="372"/>
        <end position="394"/>
    </location>
</feature>
<gene>
    <name evidence="3" type="ORF">F5X68DRAFT_240543</name>
</gene>
<evidence type="ECO:0000256" key="1">
    <source>
        <dbReference type="SAM" id="MobiDB-lite"/>
    </source>
</evidence>
<feature type="compositionally biased region" description="Basic and acidic residues" evidence="1">
    <location>
        <begin position="130"/>
        <end position="141"/>
    </location>
</feature>
<reference evidence="3" key="1">
    <citation type="journal article" date="2021" name="Nat. Commun.">
        <title>Genetic determinants of endophytism in the Arabidopsis root mycobiome.</title>
        <authorList>
            <person name="Mesny F."/>
            <person name="Miyauchi S."/>
            <person name="Thiergart T."/>
            <person name="Pickel B."/>
            <person name="Atanasova L."/>
            <person name="Karlsson M."/>
            <person name="Huettel B."/>
            <person name="Barry K.W."/>
            <person name="Haridas S."/>
            <person name="Chen C."/>
            <person name="Bauer D."/>
            <person name="Andreopoulos W."/>
            <person name="Pangilinan J."/>
            <person name="LaButti K."/>
            <person name="Riley R."/>
            <person name="Lipzen A."/>
            <person name="Clum A."/>
            <person name="Drula E."/>
            <person name="Henrissat B."/>
            <person name="Kohler A."/>
            <person name="Grigoriev I.V."/>
            <person name="Martin F.M."/>
            <person name="Hacquard S."/>
        </authorList>
    </citation>
    <scope>NUCLEOTIDE SEQUENCE</scope>
    <source>
        <strain evidence="3">MPI-SDFR-AT-0117</strain>
    </source>
</reference>
<protein>
    <submittedName>
        <fullName evidence="3">Uncharacterized protein</fullName>
    </submittedName>
</protein>
<accession>A0A9P8VAH4</accession>
<organism evidence="3 4">
    <name type="scientific">Plectosphaerella plurivora</name>
    <dbReference type="NCBI Taxonomy" id="936078"/>
    <lineage>
        <taxon>Eukaryota</taxon>
        <taxon>Fungi</taxon>
        <taxon>Dikarya</taxon>
        <taxon>Ascomycota</taxon>
        <taxon>Pezizomycotina</taxon>
        <taxon>Sordariomycetes</taxon>
        <taxon>Hypocreomycetidae</taxon>
        <taxon>Glomerellales</taxon>
        <taxon>Plectosphaerellaceae</taxon>
        <taxon>Plectosphaerella</taxon>
    </lineage>
</organism>
<keyword evidence="2" id="KW-1133">Transmembrane helix</keyword>
<dbReference type="OrthoDB" id="10514983at2759"/>
<feature type="transmembrane region" description="Helical" evidence="2">
    <location>
        <begin position="99"/>
        <end position="121"/>
    </location>
</feature>
<name>A0A9P8VAH4_9PEZI</name>
<evidence type="ECO:0000313" key="3">
    <source>
        <dbReference type="EMBL" id="KAH6686218.1"/>
    </source>
</evidence>
<evidence type="ECO:0000256" key="2">
    <source>
        <dbReference type="SAM" id="Phobius"/>
    </source>
</evidence>
<proteinExistence type="predicted"/>
<keyword evidence="2" id="KW-0812">Transmembrane</keyword>
<dbReference type="Proteomes" id="UP000770015">
    <property type="component" value="Unassembled WGS sequence"/>
</dbReference>
<comment type="caution">
    <text evidence="3">The sequence shown here is derived from an EMBL/GenBank/DDBJ whole genome shotgun (WGS) entry which is preliminary data.</text>
</comment>
<keyword evidence="2" id="KW-0472">Membrane</keyword>
<dbReference type="EMBL" id="JAGSXJ010000013">
    <property type="protein sequence ID" value="KAH6686218.1"/>
    <property type="molecule type" value="Genomic_DNA"/>
</dbReference>
<feature type="region of interest" description="Disordered" evidence="1">
    <location>
        <begin position="372"/>
        <end position="403"/>
    </location>
</feature>